<sequence>MHLPNYHNGSIVNLMSSLLQAFGGTSAYNPLELLPPSELESVKNVILFVIDGFGYNYLLHQTPDTFFHKHLQGKITSVFPSTTASGITTFLTGLAPQQHAVTGWFMHLKEIGSVAVSLRFQPRCCEASLRKDGVSPETVFGNANIYQQIQRQSYSFHHREIAGSDYNTRINQCPQKLSFTTMNGCLRQLKQTMIANHEKKFLYAYWGNFDELCHEHGTRSQQVNAHYQELVKKFTAFAQAIRGTDTLLLITADHGLIDTAPGKIIEMKMHPTLRETLILPLCGEPRVAYCYVRPSKTQQFERYIQQHFRGMCDLYRSEELIERKYFGLFAPDSRLHDRIGDYVLIMRDNYIIKDFLLGEEEKMHLANHGGLSAEEMFIPLIVVK</sequence>
<dbReference type="InterPro" id="IPR002591">
    <property type="entry name" value="Phosphodiest/P_Trfase"/>
</dbReference>
<dbReference type="PANTHER" id="PTHR10151:SF120">
    <property type="entry name" value="BIS(5'-ADENOSYL)-TRIPHOSPHATASE"/>
    <property type="match status" value="1"/>
</dbReference>
<dbReference type="Proteomes" id="UP000030661">
    <property type="component" value="Unassembled WGS sequence"/>
</dbReference>
<proteinExistence type="predicted"/>
<dbReference type="HOGENOM" id="CLU_039939_1_0_0"/>
<organism evidence="1">
    <name type="scientific">Vecturithrix granuli</name>
    <dbReference type="NCBI Taxonomy" id="1499967"/>
    <lineage>
        <taxon>Bacteria</taxon>
        <taxon>Candidatus Moduliflexota</taxon>
        <taxon>Candidatus Vecturitrichia</taxon>
        <taxon>Candidatus Vecturitrichales</taxon>
        <taxon>Candidatus Vecturitrichaceae</taxon>
        <taxon>Candidatus Vecturithrix</taxon>
    </lineage>
</organism>
<dbReference type="AlphaFoldDB" id="A0A081C7I4"/>
<dbReference type="eggNOG" id="COG1524">
    <property type="taxonomic scope" value="Bacteria"/>
</dbReference>
<dbReference type="PANTHER" id="PTHR10151">
    <property type="entry name" value="ECTONUCLEOTIDE PYROPHOSPHATASE/PHOSPHODIESTERASE"/>
    <property type="match status" value="1"/>
</dbReference>
<dbReference type="Gene3D" id="3.40.720.10">
    <property type="entry name" value="Alkaline Phosphatase, subunit A"/>
    <property type="match status" value="1"/>
</dbReference>
<protein>
    <submittedName>
        <fullName evidence="1">Type I phosphodiesterase/nucleotide pyrophosphatase</fullName>
    </submittedName>
</protein>
<dbReference type="STRING" id="1499967.U27_00436"/>
<evidence type="ECO:0000313" key="2">
    <source>
        <dbReference type="Proteomes" id="UP000030661"/>
    </source>
</evidence>
<dbReference type="SUPFAM" id="SSF53649">
    <property type="entry name" value="Alkaline phosphatase-like"/>
    <property type="match status" value="1"/>
</dbReference>
<reference evidence="1" key="1">
    <citation type="journal article" date="2015" name="PeerJ">
        <title>First genomic representation of candidate bacterial phylum KSB3 points to enhanced environmental sensing as a trigger of wastewater bulking.</title>
        <authorList>
            <person name="Sekiguchi Y."/>
            <person name="Ohashi A."/>
            <person name="Parks D.H."/>
            <person name="Yamauchi T."/>
            <person name="Tyson G.W."/>
            <person name="Hugenholtz P."/>
        </authorList>
    </citation>
    <scope>NUCLEOTIDE SEQUENCE [LARGE SCALE GENOMIC DNA]</scope>
</reference>
<dbReference type="GO" id="GO:0016787">
    <property type="term" value="F:hydrolase activity"/>
    <property type="evidence" value="ECO:0007669"/>
    <property type="project" value="UniProtKB-ARBA"/>
</dbReference>
<keyword evidence="2" id="KW-1185">Reference proteome</keyword>
<gene>
    <name evidence="1" type="ORF">U27_00436</name>
</gene>
<accession>A0A081C7I4</accession>
<dbReference type="EMBL" id="DF820473">
    <property type="protein sequence ID" value="GAK60539.1"/>
    <property type="molecule type" value="Genomic_DNA"/>
</dbReference>
<dbReference type="Pfam" id="PF01663">
    <property type="entry name" value="Phosphodiest"/>
    <property type="match status" value="1"/>
</dbReference>
<dbReference type="InterPro" id="IPR017850">
    <property type="entry name" value="Alkaline_phosphatase_core_sf"/>
</dbReference>
<name>A0A081C7I4_VECG1</name>
<evidence type="ECO:0000313" key="1">
    <source>
        <dbReference type="EMBL" id="GAK60539.1"/>
    </source>
</evidence>